<dbReference type="InterPro" id="IPR011037">
    <property type="entry name" value="Pyrv_Knase-like_insert_dom_sf"/>
</dbReference>
<keyword evidence="3" id="KW-1185">Reference proteome</keyword>
<dbReference type="PANTHER" id="PTHR36930">
    <property type="entry name" value="METAL-SULFUR CLUSTER BIOSYNTHESIS PROTEINS YUAD-RELATED"/>
    <property type="match status" value="1"/>
</dbReference>
<reference evidence="2" key="1">
    <citation type="submission" date="2021-03" db="EMBL/GenBank/DDBJ databases">
        <title>Whole genome shotgun sequence of Actinoplanes consettensis NBRC 14913.</title>
        <authorList>
            <person name="Komaki H."/>
            <person name="Tamura T."/>
        </authorList>
    </citation>
    <scope>NUCLEOTIDE SEQUENCE</scope>
    <source>
        <strain evidence="2">NBRC 14913</strain>
    </source>
</reference>
<dbReference type="GO" id="GO:0003824">
    <property type="term" value="F:catalytic activity"/>
    <property type="evidence" value="ECO:0007669"/>
    <property type="project" value="InterPro"/>
</dbReference>
<dbReference type="Proteomes" id="UP000680865">
    <property type="component" value="Unassembled WGS sequence"/>
</dbReference>
<dbReference type="GO" id="GO:0030151">
    <property type="term" value="F:molybdenum ion binding"/>
    <property type="evidence" value="ECO:0007669"/>
    <property type="project" value="InterPro"/>
</dbReference>
<dbReference type="InterPro" id="IPR052716">
    <property type="entry name" value="MOSC_domain"/>
</dbReference>
<dbReference type="PROSITE" id="PS51340">
    <property type="entry name" value="MOSC"/>
    <property type="match status" value="1"/>
</dbReference>
<feature type="domain" description="MOSC" evidence="1">
    <location>
        <begin position="49"/>
        <end position="250"/>
    </location>
</feature>
<dbReference type="InterPro" id="IPR005302">
    <property type="entry name" value="MoCF_Sase_C"/>
</dbReference>
<dbReference type="PANTHER" id="PTHR36930:SF1">
    <property type="entry name" value="MOSC DOMAIN-CONTAINING PROTEIN"/>
    <property type="match status" value="1"/>
</dbReference>
<protein>
    <submittedName>
        <fullName evidence="2">MOSC domain-containing protein</fullName>
    </submittedName>
</protein>
<organism evidence="2 3">
    <name type="scientific">Winogradskya consettensis</name>
    <dbReference type="NCBI Taxonomy" id="113560"/>
    <lineage>
        <taxon>Bacteria</taxon>
        <taxon>Bacillati</taxon>
        <taxon>Actinomycetota</taxon>
        <taxon>Actinomycetes</taxon>
        <taxon>Micromonosporales</taxon>
        <taxon>Micromonosporaceae</taxon>
        <taxon>Winogradskya</taxon>
    </lineage>
</organism>
<evidence type="ECO:0000313" key="3">
    <source>
        <dbReference type="Proteomes" id="UP000680865"/>
    </source>
</evidence>
<dbReference type="GO" id="GO:0030170">
    <property type="term" value="F:pyridoxal phosphate binding"/>
    <property type="evidence" value="ECO:0007669"/>
    <property type="project" value="InterPro"/>
</dbReference>
<sequence>MAGISVAGISVAGISVAGGPGPREDRAMSAVLQGGVAAVSCNDVYSFSKPNRERIVLVPGLGVLGDIHAGVTVRHRSRVAADPSQPNLRQVHLIQSELFGEVGAKGYEVPDGGLGENVTTVGLDLLGLPCGTVLRFGLNAPVRQTVEPGSALDVLAAARRAVLDDEIADTVAVMGEAITAELERSDGDARPAVVITGLRNPCAQINRFRPGLLKEVLGRDEQGGVVRKAGVMAVVLRGGEIRPGDVVVAEVPARPHRALTKV</sequence>
<name>A0A919T233_9ACTN</name>
<comment type="caution">
    <text evidence="2">The sequence shown here is derived from an EMBL/GenBank/DDBJ whole genome shotgun (WGS) entry which is preliminary data.</text>
</comment>
<accession>A0A919T233</accession>
<evidence type="ECO:0000259" key="1">
    <source>
        <dbReference type="PROSITE" id="PS51340"/>
    </source>
</evidence>
<proteinExistence type="predicted"/>
<dbReference type="AlphaFoldDB" id="A0A919T233"/>
<dbReference type="EMBL" id="BOQP01000060">
    <property type="protein sequence ID" value="GIM84097.1"/>
    <property type="molecule type" value="Genomic_DNA"/>
</dbReference>
<dbReference type="Gene3D" id="2.40.33.20">
    <property type="entry name" value="PK beta-barrel domain-like"/>
    <property type="match status" value="1"/>
</dbReference>
<dbReference type="SUPFAM" id="SSF50800">
    <property type="entry name" value="PK beta-barrel domain-like"/>
    <property type="match status" value="2"/>
</dbReference>
<gene>
    <name evidence="2" type="ORF">Aco04nite_89710</name>
</gene>
<evidence type="ECO:0000313" key="2">
    <source>
        <dbReference type="EMBL" id="GIM84097.1"/>
    </source>
</evidence>